<sequence>MPNYTLLKFLLLAYLLYVGRSTMIQAFEGMSITFVVCWLLLAALFAAGQFSVRAKKPVIKVVQRSQNIQGGIREITGG</sequence>
<keyword evidence="3" id="KW-1185">Reference proteome</keyword>
<reference evidence="3" key="1">
    <citation type="journal article" date="2019" name="Int. J. Syst. Evol. Microbiol.">
        <title>The Global Catalogue of Microorganisms (GCM) 10K type strain sequencing project: providing services to taxonomists for standard genome sequencing and annotation.</title>
        <authorList>
            <consortium name="The Broad Institute Genomics Platform"/>
            <consortium name="The Broad Institute Genome Sequencing Center for Infectious Disease"/>
            <person name="Wu L."/>
            <person name="Ma J."/>
        </authorList>
    </citation>
    <scope>NUCLEOTIDE SEQUENCE [LARGE SCALE GENOMIC DNA]</scope>
    <source>
        <strain evidence="3">NBRC 106396</strain>
    </source>
</reference>
<comment type="caution">
    <text evidence="2">The sequence shown here is derived from an EMBL/GenBank/DDBJ whole genome shotgun (WGS) entry which is preliminary data.</text>
</comment>
<evidence type="ECO:0000313" key="2">
    <source>
        <dbReference type="EMBL" id="MFC7373385.1"/>
    </source>
</evidence>
<keyword evidence="1" id="KW-0472">Membrane</keyword>
<dbReference type="RefSeq" id="WP_379751251.1">
    <property type="nucleotide sequence ID" value="NZ_JBHTCP010000051.1"/>
</dbReference>
<evidence type="ECO:0000313" key="3">
    <source>
        <dbReference type="Proteomes" id="UP001596549"/>
    </source>
</evidence>
<organism evidence="2 3">
    <name type="scientific">Fictibacillus iocasae</name>
    <dbReference type="NCBI Taxonomy" id="2715437"/>
    <lineage>
        <taxon>Bacteria</taxon>
        <taxon>Bacillati</taxon>
        <taxon>Bacillota</taxon>
        <taxon>Bacilli</taxon>
        <taxon>Bacillales</taxon>
        <taxon>Fictibacillaceae</taxon>
        <taxon>Fictibacillus</taxon>
    </lineage>
</organism>
<keyword evidence="1" id="KW-1133">Transmembrane helix</keyword>
<dbReference type="Proteomes" id="UP001596549">
    <property type="component" value="Unassembled WGS sequence"/>
</dbReference>
<name>A0ABW2NU86_9BACL</name>
<evidence type="ECO:0000256" key="1">
    <source>
        <dbReference type="SAM" id="Phobius"/>
    </source>
</evidence>
<proteinExistence type="predicted"/>
<keyword evidence="1" id="KW-0812">Transmembrane</keyword>
<dbReference type="EMBL" id="JBHTCP010000051">
    <property type="protein sequence ID" value="MFC7373385.1"/>
    <property type="molecule type" value="Genomic_DNA"/>
</dbReference>
<protein>
    <submittedName>
        <fullName evidence="2">Uncharacterized protein</fullName>
    </submittedName>
</protein>
<feature type="transmembrane region" description="Helical" evidence="1">
    <location>
        <begin position="31"/>
        <end position="50"/>
    </location>
</feature>
<accession>A0ABW2NU86</accession>
<gene>
    <name evidence="2" type="ORF">ACFQPF_17230</name>
</gene>